<evidence type="ECO:0000313" key="4">
    <source>
        <dbReference type="Proteomes" id="UP000274117"/>
    </source>
</evidence>
<dbReference type="AlphaFoldDB" id="A0A426TA77"/>
<dbReference type="OrthoDB" id="2870483at2"/>
<keyword evidence="1" id="KW-0732">Signal</keyword>
<dbReference type="Gene3D" id="2.170.130.30">
    <property type="match status" value="1"/>
</dbReference>
<evidence type="ECO:0000256" key="1">
    <source>
        <dbReference type="SAM" id="SignalP"/>
    </source>
</evidence>
<dbReference type="Proteomes" id="UP000274117">
    <property type="component" value="Unassembled WGS sequence"/>
</dbReference>
<accession>A0A426TA77</accession>
<reference evidence="3 4" key="2">
    <citation type="submission" date="2018-12" db="EMBL/GenBank/DDBJ databases">
        <title>Whole-genome sequences of fifteen clinical Streptococcus suis strains isolated from pigs between 2006 and 2018.</title>
        <authorList>
            <person name="Stevens M.J.A."/>
            <person name="Cernela N."/>
            <person name="Spoerry Serrano N."/>
            <person name="Schmitt S."/>
            <person name="Schrenzel J."/>
            <person name="Stephan R."/>
        </authorList>
    </citation>
    <scope>NUCLEOTIDE SEQUENCE [LARGE SCALE GENOMIC DNA]</scope>
    <source>
        <strain evidence="3 4">PP422</strain>
    </source>
</reference>
<proteinExistence type="predicted"/>
<dbReference type="InterPro" id="IPR027954">
    <property type="entry name" value="Transcobalamin-like_C"/>
</dbReference>
<dbReference type="RefSeq" id="WP_105123088.1">
    <property type="nucleotide sequence ID" value="NZ_POIP01000647.1"/>
</dbReference>
<feature type="chain" id="PRO_5019457490" evidence="1">
    <location>
        <begin position="30"/>
        <end position="130"/>
    </location>
</feature>
<sequence length="130" mass="14415">MKRLLRICVSVLSVLVLLGCSTTSNQPTASSQVEETSQLLEATLRITTDGQNSTENVRFEAGDSVMDVLEEYYDIEEENGMVTVIDGKSQDPASNTYWMYKVNGSLAEKGAAEQILQEGDDVEFYLESFQ</sequence>
<dbReference type="Pfam" id="PF14478">
    <property type="entry name" value="DUF4430"/>
    <property type="match status" value="1"/>
</dbReference>
<comment type="caution">
    <text evidence="3">The sequence shown here is derived from an EMBL/GenBank/DDBJ whole genome shotgun (WGS) entry which is preliminary data.</text>
</comment>
<protein>
    <submittedName>
        <fullName evidence="3">DUF4430 domain-containing protein</fullName>
    </submittedName>
</protein>
<name>A0A426TA77_STRSU</name>
<feature type="domain" description="Transcobalamin-like C-terminal" evidence="2">
    <location>
        <begin position="62"/>
        <end position="127"/>
    </location>
</feature>
<reference evidence="3 4" key="1">
    <citation type="submission" date="2018-11" db="EMBL/GenBank/DDBJ databases">
        <authorList>
            <person name="Stevens M.J."/>
            <person name="Cernela N."/>
            <person name="Spoerry Serrano N."/>
            <person name="Schmitt S."/>
            <person name="Schrenzel J."/>
            <person name="Stephan R."/>
        </authorList>
    </citation>
    <scope>NUCLEOTIDE SEQUENCE [LARGE SCALE GENOMIC DNA]</scope>
    <source>
        <strain evidence="3 4">PP422</strain>
    </source>
</reference>
<feature type="signal peptide" evidence="1">
    <location>
        <begin position="1"/>
        <end position="29"/>
    </location>
</feature>
<dbReference type="PROSITE" id="PS51257">
    <property type="entry name" value="PROKAR_LIPOPROTEIN"/>
    <property type="match status" value="1"/>
</dbReference>
<evidence type="ECO:0000259" key="2">
    <source>
        <dbReference type="Pfam" id="PF14478"/>
    </source>
</evidence>
<gene>
    <name evidence="3" type="ORF">EI998_09840</name>
</gene>
<evidence type="ECO:0000313" key="3">
    <source>
        <dbReference type="EMBL" id="RRR50794.1"/>
    </source>
</evidence>
<organism evidence="3 4">
    <name type="scientific">Streptococcus suis</name>
    <dbReference type="NCBI Taxonomy" id="1307"/>
    <lineage>
        <taxon>Bacteria</taxon>
        <taxon>Bacillati</taxon>
        <taxon>Bacillota</taxon>
        <taxon>Bacilli</taxon>
        <taxon>Lactobacillales</taxon>
        <taxon>Streptococcaceae</taxon>
        <taxon>Streptococcus</taxon>
    </lineage>
</organism>
<dbReference type="EMBL" id="RSDO01000025">
    <property type="protein sequence ID" value="RRR50794.1"/>
    <property type="molecule type" value="Genomic_DNA"/>
</dbReference>